<proteinExistence type="predicted"/>
<protein>
    <submittedName>
        <fullName evidence="1">Uncharacterized protein</fullName>
    </submittedName>
</protein>
<reference evidence="1 2" key="1">
    <citation type="submission" date="2013-07" db="EMBL/GenBank/DDBJ databases">
        <title>Genome sequence of Salmonella bongori N268-08 - a rare clinical isolate.</title>
        <authorList>
            <person name="Marti R."/>
            <person name="Hagens S."/>
            <person name="Loessner M.J."/>
            <person name="Klumpp J."/>
        </authorList>
    </citation>
    <scope>NUCLEOTIDE SEQUENCE [LARGE SCALE GENOMIC DNA]</scope>
    <source>
        <strain evidence="1 2">N268-08</strain>
    </source>
</reference>
<gene>
    <name evidence="1" type="ORF">A464_675</name>
</gene>
<dbReference type="KEGG" id="sbz:A464_675"/>
<name>S5MMJ4_SALBN</name>
<evidence type="ECO:0000313" key="1">
    <source>
        <dbReference type="EMBL" id="AGR57861.1"/>
    </source>
</evidence>
<sequence length="45" mass="5139">MFIHCISGIEALRQKETFLGNAFLFRLIKPAVSLCFLKVTNLIQN</sequence>
<evidence type="ECO:0000313" key="2">
    <source>
        <dbReference type="Proteomes" id="UP000015042"/>
    </source>
</evidence>
<dbReference type="Proteomes" id="UP000015042">
    <property type="component" value="Chromosome"/>
</dbReference>
<dbReference type="AlphaFoldDB" id="S5MMJ4"/>
<organism evidence="1 2">
    <name type="scientific">Salmonella bongori N268-08</name>
    <dbReference type="NCBI Taxonomy" id="1197719"/>
    <lineage>
        <taxon>Bacteria</taxon>
        <taxon>Pseudomonadati</taxon>
        <taxon>Pseudomonadota</taxon>
        <taxon>Gammaproteobacteria</taxon>
        <taxon>Enterobacterales</taxon>
        <taxon>Enterobacteriaceae</taxon>
        <taxon>Salmonella</taxon>
    </lineage>
</organism>
<dbReference type="HOGENOM" id="CLU_3204947_0_0_6"/>
<accession>S5MMJ4</accession>
<dbReference type="EMBL" id="CP006608">
    <property type="protein sequence ID" value="AGR57861.1"/>
    <property type="molecule type" value="Genomic_DNA"/>
</dbReference>